<comment type="caution">
    <text evidence="3">The sequence shown here is derived from an EMBL/GenBank/DDBJ whole genome shotgun (WGS) entry which is preliminary data.</text>
</comment>
<dbReference type="Proteomes" id="UP000693970">
    <property type="component" value="Unassembled WGS sequence"/>
</dbReference>
<feature type="signal peptide" evidence="2">
    <location>
        <begin position="1"/>
        <end position="20"/>
    </location>
</feature>
<evidence type="ECO:0000313" key="3">
    <source>
        <dbReference type="EMBL" id="KAG7366342.1"/>
    </source>
</evidence>
<dbReference type="PROSITE" id="PS51257">
    <property type="entry name" value="PROKAR_LIPOPROTEIN"/>
    <property type="match status" value="1"/>
</dbReference>
<keyword evidence="2" id="KW-0732">Signal</keyword>
<feature type="transmembrane region" description="Helical" evidence="1">
    <location>
        <begin position="218"/>
        <end position="237"/>
    </location>
</feature>
<accession>A0A9K3PZZ8</accession>
<organism evidence="3 4">
    <name type="scientific">Nitzschia inconspicua</name>
    <dbReference type="NCBI Taxonomy" id="303405"/>
    <lineage>
        <taxon>Eukaryota</taxon>
        <taxon>Sar</taxon>
        <taxon>Stramenopiles</taxon>
        <taxon>Ochrophyta</taxon>
        <taxon>Bacillariophyta</taxon>
        <taxon>Bacillariophyceae</taxon>
        <taxon>Bacillariophycidae</taxon>
        <taxon>Bacillariales</taxon>
        <taxon>Bacillariaceae</taxon>
        <taxon>Nitzschia</taxon>
    </lineage>
</organism>
<reference evidence="3" key="1">
    <citation type="journal article" date="2021" name="Sci. Rep.">
        <title>Diploid genomic architecture of Nitzschia inconspicua, an elite biomass production diatom.</title>
        <authorList>
            <person name="Oliver A."/>
            <person name="Podell S."/>
            <person name="Pinowska A."/>
            <person name="Traller J.C."/>
            <person name="Smith S.R."/>
            <person name="McClure R."/>
            <person name="Beliaev A."/>
            <person name="Bohutskyi P."/>
            <person name="Hill E.A."/>
            <person name="Rabines A."/>
            <person name="Zheng H."/>
            <person name="Allen L.Z."/>
            <person name="Kuo A."/>
            <person name="Grigoriev I.V."/>
            <person name="Allen A.E."/>
            <person name="Hazlebeck D."/>
            <person name="Allen E.E."/>
        </authorList>
    </citation>
    <scope>NUCLEOTIDE SEQUENCE</scope>
    <source>
        <strain evidence="3">Hildebrandi</strain>
    </source>
</reference>
<keyword evidence="1" id="KW-1133">Transmembrane helix</keyword>
<sequence>MKVALYVILLPILVWTGCQAFQASHSSKWSTSSKSVVWLGTSNDDNNCDKKEDDNNKVDSQMLNPSLFSRILSPKIDDRGLPLSDAFAAQIIGPSLQVFWLVSVSAPRPGWLNFKVFDEFRGALLAPTLIHGAALSCCWLLGALVARAFEEEAIDPTINGYSTIVWRIFQAGCFASGCLIFFTQLDLLLEFGRWVQPGDSPEIDTRLLSAWTEVLNDIFFEVIAIVPLRLYLAYSIARDKQ</sequence>
<dbReference type="AlphaFoldDB" id="A0A9K3PZZ8"/>
<name>A0A9K3PZZ8_9STRA</name>
<gene>
    <name evidence="3" type="ORF">IV203_029012</name>
</gene>
<proteinExistence type="predicted"/>
<reference evidence="3" key="2">
    <citation type="submission" date="2021-04" db="EMBL/GenBank/DDBJ databases">
        <authorList>
            <person name="Podell S."/>
        </authorList>
    </citation>
    <scope>NUCLEOTIDE SEQUENCE</scope>
    <source>
        <strain evidence="3">Hildebrandi</strain>
    </source>
</reference>
<protein>
    <submittedName>
        <fullName evidence="3">Uncharacterized protein</fullName>
    </submittedName>
</protein>
<dbReference type="EMBL" id="JAGRRH010000007">
    <property type="protein sequence ID" value="KAG7366342.1"/>
    <property type="molecule type" value="Genomic_DNA"/>
</dbReference>
<keyword evidence="1" id="KW-0472">Membrane</keyword>
<evidence type="ECO:0000256" key="1">
    <source>
        <dbReference type="SAM" id="Phobius"/>
    </source>
</evidence>
<feature type="transmembrane region" description="Helical" evidence="1">
    <location>
        <begin position="164"/>
        <end position="185"/>
    </location>
</feature>
<evidence type="ECO:0000256" key="2">
    <source>
        <dbReference type="SAM" id="SignalP"/>
    </source>
</evidence>
<feature type="transmembrane region" description="Helical" evidence="1">
    <location>
        <begin position="124"/>
        <end position="144"/>
    </location>
</feature>
<evidence type="ECO:0000313" key="4">
    <source>
        <dbReference type="Proteomes" id="UP000693970"/>
    </source>
</evidence>
<keyword evidence="1" id="KW-0812">Transmembrane</keyword>
<feature type="chain" id="PRO_5039917587" evidence="2">
    <location>
        <begin position="21"/>
        <end position="241"/>
    </location>
</feature>
<keyword evidence="4" id="KW-1185">Reference proteome</keyword>
<dbReference type="OrthoDB" id="497908at2759"/>